<keyword evidence="2" id="KW-1185">Reference proteome</keyword>
<protein>
    <submittedName>
        <fullName evidence="1">Uncharacterized protein</fullName>
    </submittedName>
</protein>
<dbReference type="AlphaFoldDB" id="A0A8E2IBD6"/>
<reference evidence="1 2" key="1">
    <citation type="submission" date="2017-01" db="EMBL/GenBank/DDBJ databases">
        <title>Draft genome sequence of Bacillus oleronius.</title>
        <authorList>
            <person name="Allam M."/>
        </authorList>
    </citation>
    <scope>NUCLEOTIDE SEQUENCE [LARGE SCALE GENOMIC DNA]</scope>
    <source>
        <strain evidence="1 2">DSM 9356</strain>
    </source>
</reference>
<proteinExistence type="predicted"/>
<organism evidence="1 2">
    <name type="scientific">Heyndrickxia oleronia</name>
    <dbReference type="NCBI Taxonomy" id="38875"/>
    <lineage>
        <taxon>Bacteria</taxon>
        <taxon>Bacillati</taxon>
        <taxon>Bacillota</taxon>
        <taxon>Bacilli</taxon>
        <taxon>Bacillales</taxon>
        <taxon>Bacillaceae</taxon>
        <taxon>Heyndrickxia</taxon>
    </lineage>
</organism>
<evidence type="ECO:0000313" key="1">
    <source>
        <dbReference type="EMBL" id="OOP69777.1"/>
    </source>
</evidence>
<comment type="caution">
    <text evidence="1">The sequence shown here is derived from an EMBL/GenBank/DDBJ whole genome shotgun (WGS) entry which is preliminary data.</text>
</comment>
<accession>A0A8E2IBD6</accession>
<name>A0A8E2IBD6_9BACI</name>
<dbReference type="RefSeq" id="WP_058004075.1">
    <property type="nucleotide sequence ID" value="NZ_CP065424.1"/>
</dbReference>
<dbReference type="Proteomes" id="UP000189761">
    <property type="component" value="Unassembled WGS sequence"/>
</dbReference>
<gene>
    <name evidence="1" type="ORF">BWZ43_03210</name>
</gene>
<sequence>MIPINREKNIHVNADPHLNSEYEGIENDSFGGPTMGLLIDTKKANNPFHVTSLRKDPEMERFSKWFDGKIPGKEGDEKQ</sequence>
<dbReference type="EMBL" id="MTLA01000034">
    <property type="protein sequence ID" value="OOP69777.1"/>
    <property type="molecule type" value="Genomic_DNA"/>
</dbReference>
<evidence type="ECO:0000313" key="2">
    <source>
        <dbReference type="Proteomes" id="UP000189761"/>
    </source>
</evidence>